<evidence type="ECO:0000313" key="9">
    <source>
        <dbReference type="EMBL" id="EXX92161.1"/>
    </source>
</evidence>
<evidence type="ECO:0000256" key="2">
    <source>
        <dbReference type="ARBA" id="ARBA00022630"/>
    </source>
</evidence>
<dbReference type="AlphaFoldDB" id="A0A9W5S3Y6"/>
<evidence type="ECO:0000256" key="6">
    <source>
        <dbReference type="ARBA" id="ARBA00060793"/>
    </source>
</evidence>
<sequence length="222" mass="24075">MVSDNESAGGQSRRWVVGITGASGSVYGIRLCEALLEAGVHVHLIVTEAGWRVLKEEAGWGTSRRQAAIADRFGPALEQGRLLYHPVGDIGATIASGSFRVEGMIVMPCSMGTLSAIAHGSSDNLMTRAADVMLKEGRKLLIVPRETPLHAIHLENMLKLARLGVRIIPAMPAFYNRPQSMGEMIDFMVGKVLDAIPLNHDLYRRWGDDGNGLGSPDHSRTH</sequence>
<dbReference type="SUPFAM" id="SSF52507">
    <property type="entry name" value="Homo-oligomeric flavin-containing Cys decarboxylases, HFCD"/>
    <property type="match status" value="1"/>
</dbReference>
<comment type="caution">
    <text evidence="9">The sequence shown here is derived from an EMBL/GenBank/DDBJ whole genome shotgun (WGS) entry which is preliminary data.</text>
</comment>
<organism evidence="9 10">
    <name type="scientific">Paenibacillus darwinianus</name>
    <dbReference type="NCBI Taxonomy" id="1380763"/>
    <lineage>
        <taxon>Bacteria</taxon>
        <taxon>Bacillati</taxon>
        <taxon>Bacillota</taxon>
        <taxon>Bacilli</taxon>
        <taxon>Bacillales</taxon>
        <taxon>Paenibacillaceae</taxon>
        <taxon>Paenibacillus</taxon>
    </lineage>
</organism>
<proteinExistence type="inferred from homology"/>
<keyword evidence="3 7" id="KW-0288">FMN</keyword>
<dbReference type="OrthoDB" id="9781577at2"/>
<keyword evidence="1 7" id="KW-0637">Prenyltransferase</keyword>
<dbReference type="InterPro" id="IPR036551">
    <property type="entry name" value="Flavin_trans-like"/>
</dbReference>
<dbReference type="EMBL" id="JFHU01000014">
    <property type="protein sequence ID" value="EXX92161.1"/>
    <property type="molecule type" value="Genomic_DNA"/>
</dbReference>
<dbReference type="InterPro" id="IPR003382">
    <property type="entry name" value="Flavoprotein"/>
</dbReference>
<keyword evidence="4 7" id="KW-0808">Transferase</keyword>
<feature type="domain" description="Flavoprotein" evidence="8">
    <location>
        <begin position="14"/>
        <end position="195"/>
    </location>
</feature>
<dbReference type="Gene3D" id="3.40.50.1950">
    <property type="entry name" value="Flavin prenyltransferase-like"/>
    <property type="match status" value="1"/>
</dbReference>
<keyword evidence="10" id="KW-1185">Reference proteome</keyword>
<dbReference type="PANTHER" id="PTHR43374">
    <property type="entry name" value="FLAVIN PRENYLTRANSFERASE"/>
    <property type="match status" value="1"/>
</dbReference>
<dbReference type="PANTHER" id="PTHR43374:SF1">
    <property type="entry name" value="FLAVIN PRENYLTRANSFERASE PAD1, MITOCHONDRIAL"/>
    <property type="match status" value="1"/>
</dbReference>
<evidence type="ECO:0000256" key="1">
    <source>
        <dbReference type="ARBA" id="ARBA00022602"/>
    </source>
</evidence>
<feature type="binding site" evidence="7">
    <location>
        <begin position="21"/>
        <end position="23"/>
    </location>
    <ligand>
        <name>FMN</name>
        <dbReference type="ChEBI" id="CHEBI:58210"/>
    </ligand>
</feature>
<dbReference type="Proteomes" id="UP000053750">
    <property type="component" value="Unassembled WGS sequence"/>
</dbReference>
<dbReference type="GO" id="GO:0016831">
    <property type="term" value="F:carboxy-lyase activity"/>
    <property type="evidence" value="ECO:0007669"/>
    <property type="project" value="TreeGrafter"/>
</dbReference>
<evidence type="ECO:0000259" key="8">
    <source>
        <dbReference type="Pfam" id="PF02441"/>
    </source>
</evidence>
<accession>A0A9W5S3Y6</accession>
<dbReference type="Pfam" id="PF02441">
    <property type="entry name" value="Flavoprotein"/>
    <property type="match status" value="1"/>
</dbReference>
<protein>
    <recommendedName>
        <fullName evidence="7">Flavin prenyltransferase UbiX</fullName>
        <ecNumber evidence="7">2.5.1.129</ecNumber>
    </recommendedName>
</protein>
<dbReference type="HAMAP" id="MF_01984">
    <property type="entry name" value="ubiX_pad"/>
    <property type="match status" value="1"/>
</dbReference>
<comment type="caution">
    <text evidence="7">Lacks conserved residue(s) required for the propagation of feature annotation.</text>
</comment>
<dbReference type="NCBIfam" id="NF004685">
    <property type="entry name" value="PRK06029.1"/>
    <property type="match status" value="1"/>
</dbReference>
<feature type="binding site" evidence="7">
    <location>
        <position position="47"/>
    </location>
    <ligand>
        <name>FMN</name>
        <dbReference type="ChEBI" id="CHEBI:58210"/>
    </ligand>
</feature>
<reference evidence="9 10" key="1">
    <citation type="submission" date="2014-02" db="EMBL/GenBank/DDBJ databases">
        <title>Genome sequence of Paenibacillus darwinianus reveals adaptive mechanisms for survival in Antarctic soils.</title>
        <authorList>
            <person name="Dsouza M."/>
            <person name="Taylor M.W."/>
            <person name="Turner S.J."/>
            <person name="Aislabie J."/>
        </authorList>
    </citation>
    <scope>NUCLEOTIDE SEQUENCE [LARGE SCALE GENOMIC DNA]</scope>
    <source>
        <strain evidence="9 10">CE1</strain>
    </source>
</reference>
<comment type="function">
    <text evidence="7">Flavin prenyltransferase that catalyzes the synthesis of the prenylated FMN cofactor (prenyl-FMN) for 4-hydroxy-3-polyprenylbenzoic acid decarboxylase UbiD. The prenyltransferase is metal-independent and links a dimethylallyl moiety from dimethylallyl monophosphate (DMAP) to the flavin N5 and C6 atoms of FMN.</text>
</comment>
<dbReference type="GO" id="GO:0106141">
    <property type="term" value="F:flavin prenyltransferase activity"/>
    <property type="evidence" value="ECO:0007669"/>
    <property type="project" value="UniProtKB-EC"/>
</dbReference>
<evidence type="ECO:0000256" key="3">
    <source>
        <dbReference type="ARBA" id="ARBA00022643"/>
    </source>
</evidence>
<evidence type="ECO:0000256" key="4">
    <source>
        <dbReference type="ARBA" id="ARBA00022679"/>
    </source>
</evidence>
<evidence type="ECO:0000256" key="5">
    <source>
        <dbReference type="ARBA" id="ARBA00050612"/>
    </source>
</evidence>
<feature type="binding site" evidence="7">
    <location>
        <position position="175"/>
    </location>
    <ligand>
        <name>dimethylallyl phosphate</name>
        <dbReference type="ChEBI" id="CHEBI:88052"/>
    </ligand>
</feature>
<feature type="binding site" evidence="7">
    <location>
        <begin position="110"/>
        <end position="113"/>
    </location>
    <ligand>
        <name>FMN</name>
        <dbReference type="ChEBI" id="CHEBI:58210"/>
    </ligand>
</feature>
<gene>
    <name evidence="7" type="primary">ubiX</name>
    <name evidence="9" type="ORF">BG53_02920</name>
</gene>
<feature type="binding site" evidence="7">
    <location>
        <position position="145"/>
    </location>
    <ligand>
        <name>FMN</name>
        <dbReference type="ChEBI" id="CHEBI:58210"/>
    </ligand>
</feature>
<name>A0A9W5S3Y6_9BACL</name>
<comment type="catalytic activity">
    <reaction evidence="5 7">
        <text>dimethylallyl phosphate + FMNH2 = prenylated FMNH2 + phosphate</text>
        <dbReference type="Rhea" id="RHEA:37743"/>
        <dbReference type="ChEBI" id="CHEBI:43474"/>
        <dbReference type="ChEBI" id="CHEBI:57618"/>
        <dbReference type="ChEBI" id="CHEBI:87467"/>
        <dbReference type="ChEBI" id="CHEBI:88052"/>
        <dbReference type="EC" id="2.5.1.129"/>
    </reaction>
</comment>
<evidence type="ECO:0000256" key="7">
    <source>
        <dbReference type="HAMAP-Rule" id="MF_01984"/>
    </source>
</evidence>
<dbReference type="NCBIfam" id="TIGR00421">
    <property type="entry name" value="ubiX_pad"/>
    <property type="match status" value="1"/>
</dbReference>
<keyword evidence="2 7" id="KW-0285">Flavoprotein</keyword>
<dbReference type="FunFam" id="3.40.50.1950:FF:000001">
    <property type="entry name" value="Flavin prenyltransferase UbiX"/>
    <property type="match status" value="1"/>
</dbReference>
<dbReference type="RefSeq" id="WP_036582598.1">
    <property type="nucleotide sequence ID" value="NZ_KK082160.1"/>
</dbReference>
<evidence type="ECO:0000313" key="10">
    <source>
        <dbReference type="Proteomes" id="UP000053750"/>
    </source>
</evidence>
<dbReference type="InterPro" id="IPR004507">
    <property type="entry name" value="UbiX-like"/>
</dbReference>
<comment type="similarity">
    <text evidence="6 7">Belongs to the UbiX/PAD1 family.</text>
</comment>
<feature type="binding site" evidence="7">
    <location>
        <position position="191"/>
    </location>
    <ligand>
        <name>dimethylallyl phosphate</name>
        <dbReference type="ChEBI" id="CHEBI:88052"/>
    </ligand>
</feature>
<dbReference type="EC" id="2.5.1.129" evidence="7"/>